<dbReference type="Pfam" id="PF13912">
    <property type="entry name" value="zf-C2H2_6"/>
    <property type="match status" value="1"/>
</dbReference>
<evidence type="ECO:0000256" key="2">
    <source>
        <dbReference type="SAM" id="MobiDB-lite"/>
    </source>
</evidence>
<dbReference type="Proteomes" id="UP000287651">
    <property type="component" value="Unassembled WGS sequence"/>
</dbReference>
<feature type="region of interest" description="Disordered" evidence="2">
    <location>
        <begin position="30"/>
        <end position="55"/>
    </location>
</feature>
<keyword evidence="1" id="KW-0862">Zinc</keyword>
<dbReference type="InterPro" id="IPR036236">
    <property type="entry name" value="Znf_C2H2_sf"/>
</dbReference>
<feature type="domain" description="C2H2-type" evidence="3">
    <location>
        <begin position="17"/>
        <end position="44"/>
    </location>
</feature>
<dbReference type="PROSITE" id="PS00028">
    <property type="entry name" value="ZINC_FINGER_C2H2_1"/>
    <property type="match status" value="1"/>
</dbReference>
<feature type="compositionally biased region" description="Acidic residues" evidence="2">
    <location>
        <begin position="131"/>
        <end position="142"/>
    </location>
</feature>
<proteinExistence type="predicted"/>
<dbReference type="PANTHER" id="PTHR45730:SF109">
    <property type="entry name" value="ZINC FINGER PROTEIN KNUCKLES"/>
    <property type="match status" value="1"/>
</dbReference>
<keyword evidence="1" id="KW-0863">Zinc-finger</keyword>
<evidence type="ECO:0000256" key="1">
    <source>
        <dbReference type="PROSITE-ProRule" id="PRU00042"/>
    </source>
</evidence>
<dbReference type="PANTHER" id="PTHR45730">
    <property type="entry name" value="ZINC FINGER PROTEIN JAGGED"/>
    <property type="match status" value="1"/>
</dbReference>
<comment type="caution">
    <text evidence="4">The sequence shown here is derived from an EMBL/GenBank/DDBJ whole genome shotgun (WGS) entry which is preliminary data.</text>
</comment>
<dbReference type="GO" id="GO:0008270">
    <property type="term" value="F:zinc ion binding"/>
    <property type="evidence" value="ECO:0007669"/>
    <property type="project" value="UniProtKB-KW"/>
</dbReference>
<dbReference type="AlphaFoldDB" id="A0A426ZQR8"/>
<dbReference type="InterPro" id="IPR013087">
    <property type="entry name" value="Znf_C2H2_type"/>
</dbReference>
<evidence type="ECO:0000259" key="3">
    <source>
        <dbReference type="PROSITE" id="PS50157"/>
    </source>
</evidence>
<protein>
    <recommendedName>
        <fullName evidence="3">C2H2-type domain-containing protein</fullName>
    </recommendedName>
</protein>
<feature type="compositionally biased region" description="Low complexity" evidence="2">
    <location>
        <begin position="114"/>
        <end position="123"/>
    </location>
</feature>
<dbReference type="PROSITE" id="PS50157">
    <property type="entry name" value="ZINC_FINGER_C2H2_2"/>
    <property type="match status" value="1"/>
</dbReference>
<dbReference type="EMBL" id="AMZH03005485">
    <property type="protein sequence ID" value="RRT66290.1"/>
    <property type="molecule type" value="Genomic_DNA"/>
</dbReference>
<dbReference type="SUPFAM" id="SSF57667">
    <property type="entry name" value="beta-beta-alpha zinc fingers"/>
    <property type="match status" value="1"/>
</dbReference>
<reference evidence="4 5" key="1">
    <citation type="journal article" date="2014" name="Agronomy (Basel)">
        <title>A Draft Genome Sequence for Ensete ventricosum, the Drought-Tolerant Tree Against Hunger.</title>
        <authorList>
            <person name="Harrison J."/>
            <person name="Moore K.A."/>
            <person name="Paszkiewicz K."/>
            <person name="Jones T."/>
            <person name="Grant M."/>
            <person name="Ambacheew D."/>
            <person name="Muzemil S."/>
            <person name="Studholme D.J."/>
        </authorList>
    </citation>
    <scope>NUCLEOTIDE SEQUENCE [LARGE SCALE GENOMIC DNA]</scope>
</reference>
<dbReference type="GO" id="GO:0003700">
    <property type="term" value="F:DNA-binding transcription factor activity"/>
    <property type="evidence" value="ECO:0007669"/>
    <property type="project" value="InterPro"/>
</dbReference>
<feature type="region of interest" description="Disordered" evidence="2">
    <location>
        <begin position="102"/>
        <end position="142"/>
    </location>
</feature>
<name>A0A426ZQR8_ENSVE</name>
<sequence length="142" mass="16001">MEDKRVRTDDRQERWVFGCQYCDRIFPSKQALNGHQSRHKKERDEAKREKKKGPLFPAIAALNLQKLLRHASSSSNDRRKHSYSREAFPAEELADYDPTLRFEVAPAMQAPPMGGSSSSAATSDGKNGTAGDEDELDLTLHL</sequence>
<evidence type="ECO:0000313" key="5">
    <source>
        <dbReference type="Proteomes" id="UP000287651"/>
    </source>
</evidence>
<dbReference type="InterPro" id="IPR045320">
    <property type="entry name" value="JAGGED/SL1-like"/>
</dbReference>
<dbReference type="Gene3D" id="3.30.160.60">
    <property type="entry name" value="Classic Zinc Finger"/>
    <property type="match status" value="1"/>
</dbReference>
<feature type="region of interest" description="Disordered" evidence="2">
    <location>
        <begin position="70"/>
        <end position="90"/>
    </location>
</feature>
<evidence type="ECO:0000313" key="4">
    <source>
        <dbReference type="EMBL" id="RRT66290.1"/>
    </source>
</evidence>
<gene>
    <name evidence="4" type="ORF">B296_00009954</name>
</gene>
<keyword evidence="1" id="KW-0479">Metal-binding</keyword>
<accession>A0A426ZQR8</accession>
<organism evidence="4 5">
    <name type="scientific">Ensete ventricosum</name>
    <name type="common">Abyssinian banana</name>
    <name type="synonym">Musa ensete</name>
    <dbReference type="NCBI Taxonomy" id="4639"/>
    <lineage>
        <taxon>Eukaryota</taxon>
        <taxon>Viridiplantae</taxon>
        <taxon>Streptophyta</taxon>
        <taxon>Embryophyta</taxon>
        <taxon>Tracheophyta</taxon>
        <taxon>Spermatophyta</taxon>
        <taxon>Magnoliopsida</taxon>
        <taxon>Liliopsida</taxon>
        <taxon>Zingiberales</taxon>
        <taxon>Musaceae</taxon>
        <taxon>Ensete</taxon>
    </lineage>
</organism>